<evidence type="ECO:0000259" key="4">
    <source>
        <dbReference type="SMART" id="SM00703"/>
    </source>
</evidence>
<feature type="transmembrane region" description="Helical" evidence="2">
    <location>
        <begin position="562"/>
        <end position="581"/>
    </location>
</feature>
<keyword evidence="2" id="KW-0472">Membrane</keyword>
<dbReference type="GO" id="GO:0016747">
    <property type="term" value="F:acyltransferase activity, transferring groups other than amino-acyl groups"/>
    <property type="evidence" value="ECO:0007669"/>
    <property type="project" value="InterPro"/>
</dbReference>
<dbReference type="Pfam" id="PF01757">
    <property type="entry name" value="Acyl_transf_3"/>
    <property type="match status" value="1"/>
</dbReference>
<feature type="compositionally biased region" description="Basic and acidic residues" evidence="1">
    <location>
        <begin position="246"/>
        <end position="270"/>
    </location>
</feature>
<feature type="transmembrane region" description="Helical" evidence="2">
    <location>
        <begin position="201"/>
        <end position="228"/>
    </location>
</feature>
<dbReference type="EMBL" id="CAXLJL010000212">
    <property type="protein sequence ID" value="CAL5134608.1"/>
    <property type="molecule type" value="Genomic_DNA"/>
</dbReference>
<evidence type="ECO:0000256" key="3">
    <source>
        <dbReference type="SAM" id="SignalP"/>
    </source>
</evidence>
<feature type="signal peptide" evidence="3">
    <location>
        <begin position="1"/>
        <end position="21"/>
    </location>
</feature>
<dbReference type="SMART" id="SM00703">
    <property type="entry name" value="NRF"/>
    <property type="match status" value="1"/>
</dbReference>
<dbReference type="PANTHER" id="PTHR11161:SF0">
    <property type="entry name" value="O-ACYLTRANSFERASE LIKE PROTEIN"/>
    <property type="match status" value="1"/>
</dbReference>
<keyword evidence="2" id="KW-0812">Transmembrane</keyword>
<dbReference type="AlphaFoldDB" id="A0AAV2THI0"/>
<accession>A0AAV2THI0</accession>
<feature type="domain" description="Nose resistant-to-fluoxetine protein N-terminal" evidence="4">
    <location>
        <begin position="70"/>
        <end position="191"/>
    </location>
</feature>
<keyword evidence="2" id="KW-1133">Transmembrane helix</keyword>
<feature type="transmembrane region" description="Helical" evidence="2">
    <location>
        <begin position="522"/>
        <end position="542"/>
    </location>
</feature>
<dbReference type="InterPro" id="IPR002656">
    <property type="entry name" value="Acyl_transf_3_dom"/>
</dbReference>
<dbReference type="InterPro" id="IPR006621">
    <property type="entry name" value="Nose-resist-to-fluoxetine_N"/>
</dbReference>
<dbReference type="Proteomes" id="UP001497525">
    <property type="component" value="Unassembled WGS sequence"/>
</dbReference>
<feature type="transmembrane region" description="Helical" evidence="2">
    <location>
        <begin position="593"/>
        <end position="613"/>
    </location>
</feature>
<comment type="caution">
    <text evidence="5">The sequence shown here is derived from an EMBL/GenBank/DDBJ whole genome shotgun (WGS) entry which is preliminary data.</text>
</comment>
<dbReference type="Pfam" id="PF20146">
    <property type="entry name" value="NRF"/>
    <property type="match status" value="1"/>
</dbReference>
<feature type="chain" id="PRO_5043595618" description="Nose resistant-to-fluoxetine protein N-terminal domain-containing protein" evidence="3">
    <location>
        <begin position="22"/>
        <end position="743"/>
    </location>
</feature>
<reference evidence="5" key="1">
    <citation type="submission" date="2024-06" db="EMBL/GenBank/DDBJ databases">
        <authorList>
            <person name="Liu X."/>
            <person name="Lenzi L."/>
            <person name="Haldenby T S."/>
            <person name="Uol C."/>
        </authorList>
    </citation>
    <scope>NUCLEOTIDE SEQUENCE</scope>
</reference>
<keyword evidence="3" id="KW-0732">Signal</keyword>
<evidence type="ECO:0000256" key="2">
    <source>
        <dbReference type="SAM" id="Phobius"/>
    </source>
</evidence>
<proteinExistence type="predicted"/>
<dbReference type="InterPro" id="IPR052728">
    <property type="entry name" value="O2_lipid_transport_reg"/>
</dbReference>
<feature type="transmembrane region" description="Helical" evidence="2">
    <location>
        <begin position="430"/>
        <end position="452"/>
    </location>
</feature>
<evidence type="ECO:0000313" key="5">
    <source>
        <dbReference type="EMBL" id="CAL5134608.1"/>
    </source>
</evidence>
<dbReference type="PANTHER" id="PTHR11161">
    <property type="entry name" value="O-ACYLTRANSFERASE"/>
    <property type="match status" value="1"/>
</dbReference>
<gene>
    <name evidence="5" type="ORF">CDAUBV1_LOCUS8390</name>
</gene>
<sequence>MQKSGLLPVVLFFIFGLTIKGQHILLDEFARELRRISTISPEVLSDHGKLLAELDVPRMLYQNAGQFPITGECDEDIWSIAKGMLTNESWATPWLDASAKPPPGIIYGAINWFGSYDMCLKNTINSTIPVGRYCTLSIPAKLGFKTPIPFSLHLGLCVPNSCNKSQIAQFLNSLLSNYSLEISETESYCQRKAEELEKDGWFWIAVTLCAVLGLMLVIGTITELWLYVRWTNLYTSTTSLPTMENNDTKSEGADDTSEAKDHTEEGEHQPVEGVSVVTAAKYPVMSYVEYRNYCIKQYRGLFIPCAYSLPFNTWKLWTSKSPQVRWPDGVLRDHPLTCLDGIRFLTMTWIIFGHYLMTLIMTVSNNLLVMSNKILNRWTFQVLLNSTISVDTFFFMSGLLTAYMGLNAYRKTHGWANKAKFWTVFVVHRFVRLTPLYMFVLIVYTGLFTHLYDGPVYDQEGTTSGVNVCKENWYITYLNTLIKSTAKCMNWTWYLADDFQFYVVLAPIFISLIVWNRPVGIVYASLLTVSGACAYFGISYVENYGYYSMEDDFFATVYGRPYTRWGTYAMGMILGWILLDYPSLPFRRTWRNSILVPAIGLGLASVLCLSVVYGPSEVAKTWMTHDDALIGSLYNALSRPAFILGVAIIVYLCATRWAEPYRWLLGWSGFRTVARLTYGAYMIHLPILNFCIMGSRSAVISDEIVWTTGYITYVVLAYLGAYVLSVVTELPVAAMEKYIRGRA</sequence>
<organism evidence="5 6">
    <name type="scientific">Calicophoron daubneyi</name>
    <name type="common">Rumen fluke</name>
    <name type="synonym">Paramphistomum daubneyi</name>
    <dbReference type="NCBI Taxonomy" id="300641"/>
    <lineage>
        <taxon>Eukaryota</taxon>
        <taxon>Metazoa</taxon>
        <taxon>Spiralia</taxon>
        <taxon>Lophotrochozoa</taxon>
        <taxon>Platyhelminthes</taxon>
        <taxon>Trematoda</taxon>
        <taxon>Digenea</taxon>
        <taxon>Plagiorchiida</taxon>
        <taxon>Pronocephalata</taxon>
        <taxon>Paramphistomoidea</taxon>
        <taxon>Paramphistomidae</taxon>
        <taxon>Calicophoron</taxon>
    </lineage>
</organism>
<evidence type="ECO:0000313" key="6">
    <source>
        <dbReference type="Proteomes" id="UP001497525"/>
    </source>
</evidence>
<feature type="transmembrane region" description="Helical" evidence="2">
    <location>
        <begin position="675"/>
        <end position="698"/>
    </location>
</feature>
<feature type="transmembrane region" description="Helical" evidence="2">
    <location>
        <begin position="710"/>
        <end position="732"/>
    </location>
</feature>
<feature type="transmembrane region" description="Helical" evidence="2">
    <location>
        <begin position="349"/>
        <end position="368"/>
    </location>
</feature>
<feature type="region of interest" description="Disordered" evidence="1">
    <location>
        <begin position="241"/>
        <end position="270"/>
    </location>
</feature>
<protein>
    <recommendedName>
        <fullName evidence="4">Nose resistant-to-fluoxetine protein N-terminal domain-containing protein</fullName>
    </recommendedName>
</protein>
<name>A0AAV2THI0_CALDB</name>
<feature type="transmembrane region" description="Helical" evidence="2">
    <location>
        <begin position="633"/>
        <end position="654"/>
    </location>
</feature>
<feature type="transmembrane region" description="Helical" evidence="2">
    <location>
        <begin position="499"/>
        <end position="515"/>
    </location>
</feature>
<evidence type="ECO:0000256" key="1">
    <source>
        <dbReference type="SAM" id="MobiDB-lite"/>
    </source>
</evidence>
<feature type="transmembrane region" description="Helical" evidence="2">
    <location>
        <begin position="388"/>
        <end position="409"/>
    </location>
</feature>